<dbReference type="SUPFAM" id="SSF49265">
    <property type="entry name" value="Fibronectin type III"/>
    <property type="match status" value="1"/>
</dbReference>
<evidence type="ECO:0000313" key="2">
    <source>
        <dbReference type="Proteomes" id="UP000038009"/>
    </source>
</evidence>
<gene>
    <name evidence="1" type="ORF">ABL78_3776</name>
</gene>
<dbReference type="Proteomes" id="UP000038009">
    <property type="component" value="Unassembled WGS sequence"/>
</dbReference>
<name>A0A0N1HXF5_LEPSE</name>
<organism evidence="1 2">
    <name type="scientific">Leptomonas seymouri</name>
    <dbReference type="NCBI Taxonomy" id="5684"/>
    <lineage>
        <taxon>Eukaryota</taxon>
        <taxon>Discoba</taxon>
        <taxon>Euglenozoa</taxon>
        <taxon>Kinetoplastea</taxon>
        <taxon>Metakinetoplastina</taxon>
        <taxon>Trypanosomatida</taxon>
        <taxon>Trypanosomatidae</taxon>
        <taxon>Leishmaniinae</taxon>
        <taxon>Leptomonas</taxon>
    </lineage>
</organism>
<proteinExistence type="predicted"/>
<dbReference type="OrthoDB" id="240966at2759"/>
<dbReference type="EMBL" id="LJSK01000101">
    <property type="protein sequence ID" value="KPI87123.1"/>
    <property type="molecule type" value="Genomic_DNA"/>
</dbReference>
<dbReference type="AlphaFoldDB" id="A0A0N1HXF5"/>
<reference evidence="1 2" key="1">
    <citation type="journal article" date="2015" name="PLoS Pathog.">
        <title>Leptomonas seymouri: Adaptations to the Dixenous Life Cycle Analyzed by Genome Sequencing, Transcriptome Profiling and Co-infection with Leishmania donovani.</title>
        <authorList>
            <person name="Kraeva N."/>
            <person name="Butenko A."/>
            <person name="Hlavacova J."/>
            <person name="Kostygov A."/>
            <person name="Myskova J."/>
            <person name="Grybchuk D."/>
            <person name="Lestinova T."/>
            <person name="Votypka J."/>
            <person name="Volf P."/>
            <person name="Opperdoes F."/>
            <person name="Flegontov P."/>
            <person name="Lukes J."/>
            <person name="Yurchenko V."/>
        </authorList>
    </citation>
    <scope>NUCLEOTIDE SEQUENCE [LARGE SCALE GENOMIC DNA]</scope>
    <source>
        <strain evidence="1 2">ATCC 30220</strain>
    </source>
</reference>
<comment type="caution">
    <text evidence="1">The sequence shown here is derived from an EMBL/GenBank/DDBJ whole genome shotgun (WGS) entry which is preliminary data.</text>
</comment>
<accession>A0A0N1HXF5</accession>
<keyword evidence="2" id="KW-1185">Reference proteome</keyword>
<dbReference type="InterPro" id="IPR036116">
    <property type="entry name" value="FN3_sf"/>
</dbReference>
<sequence length="970" mass="104379">MPVSSHFDPPVVVALFPTCAALCWEPPRTSGSSAFAEHNSWDYRVEYNCSCRMRHQPYAMSTTDRYALLATPHPGETYFVRVVARATFAGCLAGLVSAKASFVAKSTMVMPWPTDSPSPCIFDALYLCMANAWDSGALVSISDSRRRAQQHGCLLKNSSSLCVLDADVEFRLHCATYDCAVPPLNTRAVYYLAATGRRSRSGQRMCSKDIEILLQRDGAAAVLCGVGSSGRLAVKAAHALLSSFMASCPALSLSVFCITYGTPRCFLKEGPQLLAHTLPRSHQFLHVTQVPLTVDASSLLDDGLVVSQRCTSGSLPPLRLMGHSEGFYNNTLLGVQCRVVCPINGREMLQLHPSSPASPLTVEEESAEFDAEGQLQQLAHVFFPSSPSWLAPSVMTLRCRPEGFLLYATVEGANLHYSPRLTLLPQQPQHVAVFPCLTECEPQQLTCVGSLLPWIEKCVSEADADAAQRCEADLSLCVLVQNAFGTCAACVAEDVSLPRDLLQLFQSAVQGRKPWATAMPSELLECALQTQPLQMLCRGPTAAAGGDAALNPLAEILCSFASAAETAFAERTRAGAAGSTAAAGSVVGFMSDMAAFFSSAVTSTSVDATPKLSVAEKEAAFLKSALKECVVDASSGIDMWLLRSASWKQRVLHALSLLGDGLFRTALIRMLGLFDPHVDAYEGAPHLWLEARLYAHVRRHVALQIPSSFNASELLCAAVTLSDFYEAVAGVFASAAPSSTAAPIPPVSEVMLLWCLCQCFELRQELSHTLLCCTVGCSGCGASTLSAALTMLLQSEEVLCYSRSTLHRCVPACRIDSSRLPALFLAMKSGVRLGVFLAGEVMDIVRPPYASMSMHIQENLTFEDQHWFRVITKADEHLRCTRELREAPSLGALAADVLVQTKEEVLGGNVMGENRLVVSLAPSPSLIAQLLHCSREESNAFASELRAASQKALLRCLLVCVGQASGTAIQ</sequence>
<evidence type="ECO:0000313" key="1">
    <source>
        <dbReference type="EMBL" id="KPI87123.1"/>
    </source>
</evidence>
<dbReference type="VEuPathDB" id="TriTrypDB:Lsey_0101_0070"/>
<protein>
    <submittedName>
        <fullName evidence="1">Uncharacterized protein</fullName>
    </submittedName>
</protein>
<dbReference type="OMA" id="WEYQIEY"/>